<comment type="similarity">
    <text evidence="1">Belongs to the universal stress protein A family.</text>
</comment>
<sequence>MAFASVMVPLDPGPNSANRLKLASNLAAQFGSRLIGVAARETLPTRLYGKGAYINPQTVDLAYACMAEEMASVEETFHRATAGIGRAEWRSARKDPMAFLMMQSRSADLVIVSRDHGSDVEDWCCSIDPGELILNVGRPVLVVPPAINNLSARRIIVAWKDTREARRAISDGLPILKAADEVLVASVGEAATGGDVREIAEHLKLHGVACVPLLRQASSAGVAAEILSLADEKHADLIVAGAYGHSRMREKIFGSVTRQLLESTPLCCLMSH</sequence>
<dbReference type="Proteomes" id="UP001156856">
    <property type="component" value="Unassembled WGS sequence"/>
</dbReference>
<gene>
    <name evidence="4" type="ORF">GCM10007888_54900</name>
    <name evidence="3" type="ORF">MOX02_48410</name>
</gene>
<dbReference type="OrthoDB" id="9804721at2"/>
<reference evidence="6" key="2">
    <citation type="journal article" date="2019" name="Int. J. Syst. Evol. Microbiol.">
        <title>The Global Catalogue of Microorganisms (GCM) 10K type strain sequencing project: providing services to taxonomists for standard genome sequencing and annotation.</title>
        <authorList>
            <consortium name="The Broad Institute Genomics Platform"/>
            <consortium name="The Broad Institute Genome Sequencing Center for Infectious Disease"/>
            <person name="Wu L."/>
            <person name="Ma J."/>
        </authorList>
    </citation>
    <scope>NUCLEOTIDE SEQUENCE [LARGE SCALE GENOMIC DNA]</scope>
    <source>
        <strain evidence="6">NBRC 107715</strain>
    </source>
</reference>
<reference evidence="4" key="1">
    <citation type="journal article" date="2014" name="Int. J. Syst. Evol. Microbiol.">
        <title>Complete genome of a new Firmicutes species belonging to the dominant human colonic microbiota ('Ruminococcus bicirculans') reveals two chromosomes and a selective capacity to utilize plant glucans.</title>
        <authorList>
            <consortium name="NISC Comparative Sequencing Program"/>
            <person name="Wegmann U."/>
            <person name="Louis P."/>
            <person name="Goesmann A."/>
            <person name="Henrissat B."/>
            <person name="Duncan S.H."/>
            <person name="Flint H.J."/>
        </authorList>
    </citation>
    <scope>NUCLEOTIDE SEQUENCE</scope>
    <source>
        <strain evidence="4">NBRC 107715</strain>
    </source>
</reference>
<keyword evidence="6" id="KW-1185">Reference proteome</keyword>
<evidence type="ECO:0000313" key="5">
    <source>
        <dbReference type="Proteomes" id="UP000321960"/>
    </source>
</evidence>
<dbReference type="Proteomes" id="UP000321960">
    <property type="component" value="Unassembled WGS sequence"/>
</dbReference>
<evidence type="ECO:0000313" key="6">
    <source>
        <dbReference type="Proteomes" id="UP001156856"/>
    </source>
</evidence>
<dbReference type="Gene3D" id="3.40.50.12370">
    <property type="match status" value="1"/>
</dbReference>
<reference evidence="3 5" key="3">
    <citation type="submission" date="2019-07" db="EMBL/GenBank/DDBJ databases">
        <title>Whole genome shotgun sequence of Methylobacterium oxalidis NBRC 107715.</title>
        <authorList>
            <person name="Hosoyama A."/>
            <person name="Uohara A."/>
            <person name="Ohji S."/>
            <person name="Ichikawa N."/>
        </authorList>
    </citation>
    <scope>NUCLEOTIDE SEQUENCE [LARGE SCALE GENOMIC DNA]</scope>
    <source>
        <strain evidence="3 5">NBRC 107715</strain>
    </source>
</reference>
<dbReference type="PANTHER" id="PTHR46268">
    <property type="entry name" value="STRESS RESPONSE PROTEIN NHAX"/>
    <property type="match status" value="1"/>
</dbReference>
<dbReference type="Pfam" id="PF00582">
    <property type="entry name" value="Usp"/>
    <property type="match status" value="1"/>
</dbReference>
<dbReference type="AlphaFoldDB" id="A0A512JA39"/>
<dbReference type="InterPro" id="IPR006015">
    <property type="entry name" value="Universal_stress_UspA"/>
</dbReference>
<evidence type="ECO:0000313" key="3">
    <source>
        <dbReference type="EMBL" id="GEP06803.1"/>
    </source>
</evidence>
<dbReference type="PRINTS" id="PR01438">
    <property type="entry name" value="UNVRSLSTRESS"/>
</dbReference>
<comment type="caution">
    <text evidence="3">The sequence shown here is derived from an EMBL/GenBank/DDBJ whole genome shotgun (WGS) entry which is preliminary data.</text>
</comment>
<dbReference type="SUPFAM" id="SSF52402">
    <property type="entry name" value="Adenine nucleotide alpha hydrolases-like"/>
    <property type="match status" value="2"/>
</dbReference>
<dbReference type="CDD" id="cd00293">
    <property type="entry name" value="USP-like"/>
    <property type="match status" value="1"/>
</dbReference>
<reference evidence="4" key="4">
    <citation type="submission" date="2023-01" db="EMBL/GenBank/DDBJ databases">
        <title>Draft genome sequence of Methylobacterium oxalidis strain NBRC 107715.</title>
        <authorList>
            <person name="Sun Q."/>
            <person name="Mori K."/>
        </authorList>
    </citation>
    <scope>NUCLEOTIDE SEQUENCE</scope>
    <source>
        <strain evidence="4">NBRC 107715</strain>
    </source>
</reference>
<dbReference type="PANTHER" id="PTHR46268:SF15">
    <property type="entry name" value="UNIVERSAL STRESS PROTEIN HP_0031"/>
    <property type="match status" value="1"/>
</dbReference>
<dbReference type="InterPro" id="IPR006016">
    <property type="entry name" value="UspA"/>
</dbReference>
<name>A0A512JA39_9HYPH</name>
<proteinExistence type="inferred from homology"/>
<organism evidence="3 5">
    <name type="scientific">Methylobacterium oxalidis</name>
    <dbReference type="NCBI Taxonomy" id="944322"/>
    <lineage>
        <taxon>Bacteria</taxon>
        <taxon>Pseudomonadati</taxon>
        <taxon>Pseudomonadota</taxon>
        <taxon>Alphaproteobacteria</taxon>
        <taxon>Hyphomicrobiales</taxon>
        <taxon>Methylobacteriaceae</taxon>
        <taxon>Methylobacterium</taxon>
    </lineage>
</organism>
<evidence type="ECO:0000259" key="2">
    <source>
        <dbReference type="Pfam" id="PF00582"/>
    </source>
</evidence>
<accession>A0A512JA39</accession>
<dbReference type="EMBL" id="BJZU01000122">
    <property type="protein sequence ID" value="GEP06803.1"/>
    <property type="molecule type" value="Genomic_DNA"/>
</dbReference>
<dbReference type="EMBL" id="BSPK01000111">
    <property type="protein sequence ID" value="GLS67107.1"/>
    <property type="molecule type" value="Genomic_DNA"/>
</dbReference>
<evidence type="ECO:0000313" key="4">
    <source>
        <dbReference type="EMBL" id="GLS67107.1"/>
    </source>
</evidence>
<protein>
    <recommendedName>
        <fullName evidence="2">UspA domain-containing protein</fullName>
    </recommendedName>
</protein>
<feature type="domain" description="UspA" evidence="2">
    <location>
        <begin position="222"/>
        <end position="266"/>
    </location>
</feature>
<evidence type="ECO:0000256" key="1">
    <source>
        <dbReference type="ARBA" id="ARBA00008791"/>
    </source>
</evidence>
<dbReference type="RefSeq" id="WP_147028308.1">
    <property type="nucleotide sequence ID" value="NZ_BJZU01000122.1"/>
</dbReference>